<proteinExistence type="predicted"/>
<feature type="region of interest" description="Disordered" evidence="1">
    <location>
        <begin position="133"/>
        <end position="154"/>
    </location>
</feature>
<keyword evidence="3" id="KW-1185">Reference proteome</keyword>
<accession>A0A9X2RQQ0</accession>
<dbReference type="EMBL" id="JANIID010000065">
    <property type="protein sequence ID" value="MCQ8775048.1"/>
    <property type="molecule type" value="Genomic_DNA"/>
</dbReference>
<comment type="caution">
    <text evidence="2">The sequence shown here is derived from an EMBL/GenBank/DDBJ whole genome shotgun (WGS) entry which is preliminary data.</text>
</comment>
<dbReference type="RefSeq" id="WP_168096647.1">
    <property type="nucleotide sequence ID" value="NZ_JAATER010000740.1"/>
</dbReference>
<gene>
    <name evidence="2" type="ORF">NQU55_35635</name>
</gene>
<evidence type="ECO:0000256" key="1">
    <source>
        <dbReference type="SAM" id="MobiDB-lite"/>
    </source>
</evidence>
<organism evidence="2 3">
    <name type="scientific">Streptomyces telluris</name>
    <dbReference type="NCBI Taxonomy" id="2720021"/>
    <lineage>
        <taxon>Bacteria</taxon>
        <taxon>Bacillati</taxon>
        <taxon>Actinomycetota</taxon>
        <taxon>Actinomycetes</taxon>
        <taxon>Kitasatosporales</taxon>
        <taxon>Streptomycetaceae</taxon>
        <taxon>Streptomyces</taxon>
    </lineage>
</organism>
<evidence type="ECO:0000313" key="2">
    <source>
        <dbReference type="EMBL" id="MCQ8775048.1"/>
    </source>
</evidence>
<dbReference type="AlphaFoldDB" id="A0A9X2RQQ0"/>
<protein>
    <submittedName>
        <fullName evidence="2">Uncharacterized protein</fullName>
    </submittedName>
</protein>
<reference evidence="2" key="1">
    <citation type="submission" date="2022-06" db="EMBL/GenBank/DDBJ databases">
        <title>WGS of actinobacteria.</title>
        <authorList>
            <person name="Thawai C."/>
        </authorList>
    </citation>
    <scope>NUCLEOTIDE SEQUENCE</scope>
    <source>
        <strain evidence="2">AA8</strain>
    </source>
</reference>
<sequence>MSREPDNPLNPTRPLEVLPVTLLRRPRAITTLAAAATTLLSVATPASASSSACSHDRAGAQACSRLDGPNEWNAVTRIWTNPPASEKTRTMCLYWNGKRFSTVTARRVGKPLSYTWSSMNTGTDTTLCIKIKGSRHQAARRPDTSATARRADPT</sequence>
<dbReference type="Proteomes" id="UP001142374">
    <property type="component" value="Unassembled WGS sequence"/>
</dbReference>
<name>A0A9X2RQQ0_9ACTN</name>
<evidence type="ECO:0000313" key="3">
    <source>
        <dbReference type="Proteomes" id="UP001142374"/>
    </source>
</evidence>